<accession>A0A8X6PIU9</accession>
<dbReference type="PANTHER" id="PTHR36688:SF1">
    <property type="entry name" value="ENDONUCLEASE_EXONUCLEASE_PHOSPHATASE DOMAIN-CONTAINING PROTEIN"/>
    <property type="match status" value="1"/>
</dbReference>
<organism evidence="2 3">
    <name type="scientific">Nephila pilipes</name>
    <name type="common">Giant wood spider</name>
    <name type="synonym">Nephila maculata</name>
    <dbReference type="NCBI Taxonomy" id="299642"/>
    <lineage>
        <taxon>Eukaryota</taxon>
        <taxon>Metazoa</taxon>
        <taxon>Ecdysozoa</taxon>
        <taxon>Arthropoda</taxon>
        <taxon>Chelicerata</taxon>
        <taxon>Arachnida</taxon>
        <taxon>Araneae</taxon>
        <taxon>Araneomorphae</taxon>
        <taxon>Entelegynae</taxon>
        <taxon>Araneoidea</taxon>
        <taxon>Nephilidae</taxon>
        <taxon>Nephila</taxon>
    </lineage>
</organism>
<evidence type="ECO:0000259" key="1">
    <source>
        <dbReference type="PROSITE" id="PS50878"/>
    </source>
</evidence>
<dbReference type="PROSITE" id="PS50878">
    <property type="entry name" value="RT_POL"/>
    <property type="match status" value="1"/>
</dbReference>
<keyword evidence="2" id="KW-0548">Nucleotidyltransferase</keyword>
<protein>
    <submittedName>
        <fullName evidence="2">Putative RNA-directed DNA polymerase from transposon BS</fullName>
    </submittedName>
</protein>
<keyword evidence="2" id="KW-0695">RNA-directed DNA polymerase</keyword>
<dbReference type="SUPFAM" id="SSF56672">
    <property type="entry name" value="DNA/RNA polymerases"/>
    <property type="match status" value="1"/>
</dbReference>
<dbReference type="PANTHER" id="PTHR36688">
    <property type="entry name" value="ENDO/EXONUCLEASE/PHOSPHATASE DOMAIN-CONTAINING PROTEIN"/>
    <property type="match status" value="1"/>
</dbReference>
<dbReference type="Pfam" id="PF00078">
    <property type="entry name" value="RVT_1"/>
    <property type="match status" value="1"/>
</dbReference>
<dbReference type="GO" id="GO:0003964">
    <property type="term" value="F:RNA-directed DNA polymerase activity"/>
    <property type="evidence" value="ECO:0007669"/>
    <property type="project" value="UniProtKB-KW"/>
</dbReference>
<dbReference type="AlphaFoldDB" id="A0A8X6PIU9"/>
<keyword evidence="2" id="KW-0808">Transferase</keyword>
<dbReference type="OrthoDB" id="416454at2759"/>
<dbReference type="EMBL" id="BMAW01020911">
    <property type="protein sequence ID" value="GFT70682.1"/>
    <property type="molecule type" value="Genomic_DNA"/>
</dbReference>
<name>A0A8X6PIU9_NEPPI</name>
<feature type="domain" description="Reverse transcriptase" evidence="1">
    <location>
        <begin position="1"/>
        <end position="178"/>
    </location>
</feature>
<gene>
    <name evidence="2" type="primary">RTase_539</name>
    <name evidence="2" type="ORF">NPIL_301661</name>
</gene>
<comment type="caution">
    <text evidence="2">The sequence shown here is derived from an EMBL/GenBank/DDBJ whole genome shotgun (WGS) entry which is preliminary data.</text>
</comment>
<dbReference type="Proteomes" id="UP000887013">
    <property type="component" value="Unassembled WGS sequence"/>
</dbReference>
<proteinExistence type="predicted"/>
<evidence type="ECO:0000313" key="2">
    <source>
        <dbReference type="EMBL" id="GFT70682.1"/>
    </source>
</evidence>
<keyword evidence="3" id="KW-1185">Reference proteome</keyword>
<reference evidence="2" key="1">
    <citation type="submission" date="2020-08" db="EMBL/GenBank/DDBJ databases">
        <title>Multicomponent nature underlies the extraordinary mechanical properties of spider dragline silk.</title>
        <authorList>
            <person name="Kono N."/>
            <person name="Nakamura H."/>
            <person name="Mori M."/>
            <person name="Yoshida Y."/>
            <person name="Ohtoshi R."/>
            <person name="Malay A.D."/>
            <person name="Moran D.A.P."/>
            <person name="Tomita M."/>
            <person name="Numata K."/>
            <person name="Arakawa K."/>
        </authorList>
    </citation>
    <scope>NUCLEOTIDE SEQUENCE</scope>
</reference>
<sequence length="209" mass="23994">MKPHRKTMAVFLDLSAVFDHVWRQKLVHICYNTGIKDNAFIWKDFLRDRKFSGIFNGLLSKSHKLRAGVSQGSVLSPLLFLIYMNAIHPDTKIAFYADDTAVWHSHIDTVVSEKVIKATFEDIAAWAEDLILTINADKTNFCSFSTNIRHRSTFSATMKIRESQIKRVDHSKYLSIILDPELRFSKHIENTASRVLQKLNIPRKLCGTS</sequence>
<dbReference type="InterPro" id="IPR043502">
    <property type="entry name" value="DNA/RNA_pol_sf"/>
</dbReference>
<dbReference type="InterPro" id="IPR052560">
    <property type="entry name" value="RdDP_mobile_element"/>
</dbReference>
<evidence type="ECO:0000313" key="3">
    <source>
        <dbReference type="Proteomes" id="UP000887013"/>
    </source>
</evidence>
<dbReference type="InterPro" id="IPR000477">
    <property type="entry name" value="RT_dom"/>
</dbReference>